<dbReference type="InterPro" id="IPR004107">
    <property type="entry name" value="Integrase_SAM-like_N"/>
</dbReference>
<reference evidence="7 8" key="1">
    <citation type="submission" date="2014-03" db="EMBL/GenBank/DDBJ databases">
        <title>Genomics of Bifidobacteria.</title>
        <authorList>
            <person name="Ventura M."/>
            <person name="Milani C."/>
            <person name="Lugli G.A."/>
        </authorList>
    </citation>
    <scope>NUCLEOTIDE SEQUENCE [LARGE SCALE GENOMIC DNA]</scope>
    <source>
        <strain evidence="7 8">LMG 21395</strain>
    </source>
</reference>
<name>A0A087EAR7_9BIFI</name>
<evidence type="ECO:0000313" key="8">
    <source>
        <dbReference type="Proteomes" id="UP000029003"/>
    </source>
</evidence>
<dbReference type="Gene3D" id="1.10.150.130">
    <property type="match status" value="1"/>
</dbReference>
<gene>
    <name evidence="7" type="ORF">THER5_1674</name>
</gene>
<evidence type="ECO:0000256" key="4">
    <source>
        <dbReference type="ARBA" id="ARBA00023172"/>
    </source>
</evidence>
<keyword evidence="2" id="KW-0229">DNA integration</keyword>
<dbReference type="OrthoDB" id="1822491at2"/>
<dbReference type="EMBL" id="JGZT01000001">
    <property type="protein sequence ID" value="KFJ04868.1"/>
    <property type="molecule type" value="Genomic_DNA"/>
</dbReference>
<dbReference type="InterPro" id="IPR010998">
    <property type="entry name" value="Integrase_recombinase_N"/>
</dbReference>
<feature type="domain" description="Tyr recombinase" evidence="6">
    <location>
        <begin position="210"/>
        <end position="410"/>
    </location>
</feature>
<dbReference type="PROSITE" id="PS51898">
    <property type="entry name" value="TYR_RECOMBINASE"/>
    <property type="match status" value="1"/>
</dbReference>
<dbReference type="InterPro" id="IPR011010">
    <property type="entry name" value="DNA_brk_join_enz"/>
</dbReference>
<feature type="compositionally biased region" description="Low complexity" evidence="5">
    <location>
        <begin position="435"/>
        <end position="446"/>
    </location>
</feature>
<comment type="caution">
    <text evidence="7">The sequence shown here is derived from an EMBL/GenBank/DDBJ whole genome shotgun (WGS) entry which is preliminary data.</text>
</comment>
<dbReference type="InterPro" id="IPR050090">
    <property type="entry name" value="Tyrosine_recombinase_XerCD"/>
</dbReference>
<dbReference type="GO" id="GO:0003677">
    <property type="term" value="F:DNA binding"/>
    <property type="evidence" value="ECO:0007669"/>
    <property type="project" value="UniProtKB-KW"/>
</dbReference>
<evidence type="ECO:0000256" key="2">
    <source>
        <dbReference type="ARBA" id="ARBA00022908"/>
    </source>
</evidence>
<evidence type="ECO:0000313" key="7">
    <source>
        <dbReference type="EMBL" id="KFJ04868.1"/>
    </source>
</evidence>
<keyword evidence="3" id="KW-0238">DNA-binding</keyword>
<dbReference type="RefSeq" id="WP_029576992.1">
    <property type="nucleotide sequence ID" value="NZ_JGZT01000001.1"/>
</dbReference>
<dbReference type="PANTHER" id="PTHR30349:SF64">
    <property type="entry name" value="PROPHAGE INTEGRASE INTD-RELATED"/>
    <property type="match status" value="1"/>
</dbReference>
<accession>A0A087EAR7</accession>
<dbReference type="AlphaFoldDB" id="A0A087EAR7"/>
<dbReference type="GO" id="GO:0006310">
    <property type="term" value="P:DNA recombination"/>
    <property type="evidence" value="ECO:0007669"/>
    <property type="project" value="UniProtKB-KW"/>
</dbReference>
<dbReference type="Pfam" id="PF14659">
    <property type="entry name" value="Phage_int_SAM_3"/>
    <property type="match status" value="1"/>
</dbReference>
<dbReference type="SUPFAM" id="SSF56349">
    <property type="entry name" value="DNA breaking-rejoining enzymes"/>
    <property type="match status" value="1"/>
</dbReference>
<evidence type="ECO:0000256" key="3">
    <source>
        <dbReference type="ARBA" id="ARBA00023125"/>
    </source>
</evidence>
<evidence type="ECO:0000259" key="6">
    <source>
        <dbReference type="PROSITE" id="PS51898"/>
    </source>
</evidence>
<dbReference type="PANTHER" id="PTHR30349">
    <property type="entry name" value="PHAGE INTEGRASE-RELATED"/>
    <property type="match status" value="1"/>
</dbReference>
<organism evidence="7 8">
    <name type="scientific">Bifidobacterium thermacidophilum subsp. thermacidophilum</name>
    <dbReference type="NCBI Taxonomy" id="79262"/>
    <lineage>
        <taxon>Bacteria</taxon>
        <taxon>Bacillati</taxon>
        <taxon>Actinomycetota</taxon>
        <taxon>Actinomycetes</taxon>
        <taxon>Bifidobacteriales</taxon>
        <taxon>Bifidobacteriaceae</taxon>
        <taxon>Bifidobacterium</taxon>
    </lineage>
</organism>
<dbReference type="InterPro" id="IPR002104">
    <property type="entry name" value="Integrase_catalytic"/>
</dbReference>
<keyword evidence="4" id="KW-0233">DNA recombination</keyword>
<dbReference type="Proteomes" id="UP000029003">
    <property type="component" value="Unassembled WGS sequence"/>
</dbReference>
<dbReference type="Gene3D" id="1.10.443.10">
    <property type="entry name" value="Intergrase catalytic core"/>
    <property type="match status" value="1"/>
</dbReference>
<protein>
    <submittedName>
        <fullName evidence="7">DNA integration/recombination/inversion protein(Phage integrase family)</fullName>
    </submittedName>
</protein>
<evidence type="ECO:0000256" key="1">
    <source>
        <dbReference type="ARBA" id="ARBA00008857"/>
    </source>
</evidence>
<dbReference type="InterPro" id="IPR013762">
    <property type="entry name" value="Integrase-like_cat_sf"/>
</dbReference>
<sequence>MVRRSSFGSVYPKPSKAKPRYLEAQYLVPVGAWKKWPKQLTAKNGEPKKKIYRNFKLTQEADAWNWIHAAEKAIDMGVWEPPELEEAKTKADTTTFKEYADYYLEHHRKRNGDPIAPTTKDKYRQYLRDYLLPLFADKPMTAFTERDIQEWADSMPVGKAGEGQSIKHHVWELIHAMFLEACTKPWQNTGEPLLTRNPVVIRVDRPDREIANGSATPEEIQTIADHMPDRMALIIYLCGVMCMRPGEAYALQRQDVVLPDTGTDYGVIHITKSAKQITRDGHKIMSAGSTKTKGSVRDMDIPPFMIPMIRAHLDRFVDDTPDAWLFTGERTRELIRDQTVRNAFYRARAYVPRLDACKFRLYDFRHTGLTSVGHSTNSLIEVMRAGGHTQAKTAMHYQHSTDEGRREITEKIQAEWDTSHAAAPDTPHDTPTRESTTGTSGTTTGGDNVAALANALAGMPVADRVAMLDGVDAGTVTRVLAAMPPAQRLETITVLHDGKENR</sequence>
<proteinExistence type="inferred from homology"/>
<evidence type="ECO:0000256" key="5">
    <source>
        <dbReference type="SAM" id="MobiDB-lite"/>
    </source>
</evidence>
<comment type="similarity">
    <text evidence="1">Belongs to the 'phage' integrase family.</text>
</comment>
<dbReference type="GO" id="GO:0015074">
    <property type="term" value="P:DNA integration"/>
    <property type="evidence" value="ECO:0007669"/>
    <property type="project" value="UniProtKB-KW"/>
</dbReference>
<feature type="region of interest" description="Disordered" evidence="5">
    <location>
        <begin position="416"/>
        <end position="446"/>
    </location>
</feature>